<proteinExistence type="predicted"/>
<evidence type="ECO:0000313" key="4">
    <source>
        <dbReference type="EMBL" id="QHT26589.1"/>
    </source>
</evidence>
<name>A0A6C0EEA3_9ZZZZ</name>
<evidence type="ECO:0000256" key="1">
    <source>
        <dbReference type="ARBA" id="ARBA00022723"/>
    </source>
</evidence>
<reference evidence="4" key="1">
    <citation type="journal article" date="2020" name="Nature">
        <title>Giant virus diversity and host interactions through global metagenomics.</title>
        <authorList>
            <person name="Schulz F."/>
            <person name="Roux S."/>
            <person name="Paez-Espino D."/>
            <person name="Jungbluth S."/>
            <person name="Walsh D.A."/>
            <person name="Denef V.J."/>
            <person name="McMahon K.D."/>
            <person name="Konstantinidis K.T."/>
            <person name="Eloe-Fadrosh E.A."/>
            <person name="Kyrpides N.C."/>
            <person name="Woyke T."/>
        </authorList>
    </citation>
    <scope>NUCLEOTIDE SEQUENCE</scope>
    <source>
        <strain evidence="4">GVMAG-M-3300023179-2</strain>
    </source>
</reference>
<accession>A0A6C0EEA3</accession>
<dbReference type="GO" id="GO:0008270">
    <property type="term" value="F:zinc ion binding"/>
    <property type="evidence" value="ECO:0007669"/>
    <property type="project" value="InterPro"/>
</dbReference>
<dbReference type="GO" id="GO:0003676">
    <property type="term" value="F:nucleic acid binding"/>
    <property type="evidence" value="ECO:0007669"/>
    <property type="project" value="InterPro"/>
</dbReference>
<protein>
    <recommendedName>
        <fullName evidence="3">HIRAN domain-containing protein</fullName>
    </recommendedName>
</protein>
<evidence type="ECO:0000259" key="3">
    <source>
        <dbReference type="Pfam" id="PF08797"/>
    </source>
</evidence>
<dbReference type="Pfam" id="PF08797">
    <property type="entry name" value="HIRAN"/>
    <property type="match status" value="1"/>
</dbReference>
<keyword evidence="2" id="KW-0378">Hydrolase</keyword>
<dbReference type="EMBL" id="MN739799">
    <property type="protein sequence ID" value="QHT26589.1"/>
    <property type="molecule type" value="Genomic_DNA"/>
</dbReference>
<dbReference type="GO" id="GO:0016818">
    <property type="term" value="F:hydrolase activity, acting on acid anhydrides, in phosphorus-containing anhydrides"/>
    <property type="evidence" value="ECO:0007669"/>
    <property type="project" value="InterPro"/>
</dbReference>
<keyword evidence="1" id="KW-0479">Metal-binding</keyword>
<sequence>MQIIQLDGVFTYLNNVKNLKIDEIVILQQNKNNRINPEAIGVYANNLKIGYIPYNINQININNSYKIHKINLNKNHLQILISCNNDNSNFFNYEPNYIKKIKYNTNNIIISPLNKELTHFSKYLQRSNILLKKLGITYHNENYINLLIISDDIDDEKNNIFYTVTKKYYDTNIFKYDEFFSNKLITNQIYELFKIHRLEEYIIKNYRSIDKIIKSKNIRQKIIEELKLIIKKNILSKNIFNVTNIDVIKILILKELKSLTVDEINLSTDTYDLFDKDYFYEIFDNIHEGAFYYNHKLKIYTEIEFIKNDSIIEISTNTVNNLYILELLIKLIISNKKNIIIFNPINNLITEINCSNENLEKITNLLN</sequence>
<organism evidence="4">
    <name type="scientific">viral metagenome</name>
    <dbReference type="NCBI Taxonomy" id="1070528"/>
    <lineage>
        <taxon>unclassified sequences</taxon>
        <taxon>metagenomes</taxon>
        <taxon>organismal metagenomes</taxon>
    </lineage>
</organism>
<feature type="domain" description="HIRAN" evidence="3">
    <location>
        <begin position="10"/>
        <end position="59"/>
    </location>
</feature>
<dbReference type="InterPro" id="IPR014905">
    <property type="entry name" value="HIRAN"/>
</dbReference>
<dbReference type="AlphaFoldDB" id="A0A6C0EEA3"/>
<evidence type="ECO:0000256" key="2">
    <source>
        <dbReference type="ARBA" id="ARBA00022801"/>
    </source>
</evidence>
<dbReference type="Gene3D" id="3.30.70.2330">
    <property type="match status" value="1"/>
</dbReference>